<accession>A0A8S1WQK8</accession>
<comment type="caution">
    <text evidence="1">The sequence shown here is derived from an EMBL/GenBank/DDBJ whole genome shotgun (WGS) entry which is preliminary data.</text>
</comment>
<evidence type="ECO:0000313" key="2">
    <source>
        <dbReference type="Proteomes" id="UP000683925"/>
    </source>
</evidence>
<gene>
    <name evidence="1" type="ORF">POCTA_138.1.T1010220</name>
</gene>
<organism evidence="1 2">
    <name type="scientific">Paramecium octaurelia</name>
    <dbReference type="NCBI Taxonomy" id="43137"/>
    <lineage>
        <taxon>Eukaryota</taxon>
        <taxon>Sar</taxon>
        <taxon>Alveolata</taxon>
        <taxon>Ciliophora</taxon>
        <taxon>Intramacronucleata</taxon>
        <taxon>Oligohymenophorea</taxon>
        <taxon>Peniculida</taxon>
        <taxon>Parameciidae</taxon>
        <taxon>Paramecium</taxon>
    </lineage>
</organism>
<protein>
    <submittedName>
        <fullName evidence="1">Uncharacterized protein</fullName>
    </submittedName>
</protein>
<dbReference type="AlphaFoldDB" id="A0A8S1WQK8"/>
<evidence type="ECO:0000313" key="1">
    <source>
        <dbReference type="EMBL" id="CAD8192298.1"/>
    </source>
</evidence>
<dbReference type="EMBL" id="CAJJDP010000101">
    <property type="protein sequence ID" value="CAD8192298.1"/>
    <property type="molecule type" value="Genomic_DNA"/>
</dbReference>
<dbReference type="Proteomes" id="UP000683925">
    <property type="component" value="Unassembled WGS sequence"/>
</dbReference>
<proteinExistence type="predicted"/>
<sequence>MLIDRMKIIFWFQKGWISSLINLDCDQSIFQDILGQILKELKKNVIYIYNKHIIALDQHMFTTQFLAKIQIHGRLKTIIIQTQEETEYLFQDMRQQLILHNQKIMCPLLLISQLQQIILGASQSVEFFNYVTCLWVFNHLQESLTNFAFQAVIG</sequence>
<keyword evidence="2" id="KW-1185">Reference proteome</keyword>
<name>A0A8S1WQK8_PAROT</name>
<reference evidence="1" key="1">
    <citation type="submission" date="2021-01" db="EMBL/GenBank/DDBJ databases">
        <authorList>
            <consortium name="Genoscope - CEA"/>
            <person name="William W."/>
        </authorList>
    </citation>
    <scope>NUCLEOTIDE SEQUENCE</scope>
</reference>